<sequence length="89" mass="9461">MHDGELVVEGLGRKFSLRVGFRLSLVGKMVDDEPLLALDEGKIALICGGGRTSEFVTLQSRESDDVSLGNEEKPAADTGLYGFALAPGH</sequence>
<name>A0A0H5Q1E2_9ZZZZ</name>
<dbReference type="EMBL" id="LN853332">
    <property type="protein sequence ID" value="CRY95673.1"/>
    <property type="molecule type" value="Genomic_DNA"/>
</dbReference>
<reference evidence="1" key="2">
    <citation type="submission" date="2015-07" db="EMBL/GenBank/DDBJ databases">
        <title>Plasmids, circular viruses and viroids from rat gut.</title>
        <authorList>
            <person name="Jorgensen T.J."/>
            <person name="Hansen M.A."/>
            <person name="Xu Z."/>
            <person name="Tabak M.A."/>
            <person name="Sorensen S.J."/>
            <person name="Hansen L.H."/>
        </authorList>
    </citation>
    <scope>NUCLEOTIDE SEQUENCE</scope>
    <source>
        <strain evidence="1">RGRH0715</strain>
    </source>
</reference>
<evidence type="ECO:0000313" key="1">
    <source>
        <dbReference type="EMBL" id="CRY95673.1"/>
    </source>
</evidence>
<dbReference type="AlphaFoldDB" id="A0A0H5Q1E2"/>
<proteinExistence type="predicted"/>
<organism evidence="1">
    <name type="scientific">uncultured prokaryote</name>
    <dbReference type="NCBI Taxonomy" id="198431"/>
    <lineage>
        <taxon>unclassified sequences</taxon>
        <taxon>environmental samples</taxon>
    </lineage>
</organism>
<protein>
    <submittedName>
        <fullName evidence="1">Uncharacterized protein</fullName>
    </submittedName>
</protein>
<reference evidence="1" key="1">
    <citation type="submission" date="2015-06" db="EMBL/GenBank/DDBJ databases">
        <authorList>
            <person name="Joergensen T."/>
        </authorList>
    </citation>
    <scope>NUCLEOTIDE SEQUENCE</scope>
    <source>
        <strain evidence="1">RGRH0715</strain>
    </source>
</reference>
<accession>A0A0H5Q1E2</accession>